<dbReference type="InterPro" id="IPR017348">
    <property type="entry name" value="PIM1/2/3"/>
</dbReference>
<dbReference type="PIRSF" id="PIRSF037993">
    <property type="entry name" value="STPK_Pim-1"/>
    <property type="match status" value="1"/>
</dbReference>
<evidence type="ECO:0000256" key="11">
    <source>
        <dbReference type="ARBA" id="ARBA00047899"/>
    </source>
</evidence>
<evidence type="ECO:0000256" key="1">
    <source>
        <dbReference type="ARBA" id="ARBA00004192"/>
    </source>
</evidence>
<feature type="domain" description="Protein kinase" evidence="16">
    <location>
        <begin position="39"/>
        <end position="289"/>
    </location>
</feature>
<feature type="region of interest" description="Disordered" evidence="15">
    <location>
        <begin position="301"/>
        <end position="322"/>
    </location>
</feature>
<name>A0ABM1F4B0_PRICU</name>
<keyword evidence="8" id="KW-0418">Kinase</keyword>
<feature type="binding site" evidence="13">
    <location>
        <position position="68"/>
    </location>
    <ligand>
        <name>ATP</name>
        <dbReference type="ChEBI" id="CHEBI:30616"/>
    </ligand>
</feature>
<comment type="catalytic activity">
    <reaction evidence="11">
        <text>L-threonyl-[protein] + ATP = O-phospho-L-threonyl-[protein] + ADP + H(+)</text>
        <dbReference type="Rhea" id="RHEA:46608"/>
        <dbReference type="Rhea" id="RHEA-COMP:11060"/>
        <dbReference type="Rhea" id="RHEA-COMP:11605"/>
        <dbReference type="ChEBI" id="CHEBI:15378"/>
        <dbReference type="ChEBI" id="CHEBI:30013"/>
        <dbReference type="ChEBI" id="CHEBI:30616"/>
        <dbReference type="ChEBI" id="CHEBI:61977"/>
        <dbReference type="ChEBI" id="CHEBI:456216"/>
        <dbReference type="EC" id="2.7.11.1"/>
    </reaction>
</comment>
<dbReference type="GeneID" id="106819141"/>
<gene>
    <name evidence="18" type="primary">LOC106819141</name>
</gene>
<evidence type="ECO:0000259" key="16">
    <source>
        <dbReference type="PROSITE" id="PS50011"/>
    </source>
</evidence>
<keyword evidence="4 14" id="KW-0723">Serine/threonine-protein kinase</keyword>
<sequence length="322" mass="36749">MLGRKISNLNVFSSNTSNMNFVADKEKQVREKESFEKAYQVGHLLGSGGFGTVYAGFRLRDKAPVAIKHIAKEKVTEWGQLNGEVVPLEVCLLRKVSHIPGVIQILDWFEKPQSFIIVMERPDNIQDLFDFITEHGPMDENLCRHFFRQIVDTVMACQSAGVMHGDIKDENLLVDRRTGKIRLIDFGSGSWLKDSVYTEFDGTRVYSPPEWIKYNRYYAKSATVWSMGILLYDMVCGDIPFEEDEKILRGEVVFRGHPSAECRDLIKKCLSVKPSDRPCLEDLLSHRWLKQGAPHEPALSTMRRTCTHRSLDQSSTSSQESL</sequence>
<comment type="similarity">
    <text evidence="14">Belongs to the protein kinase superfamily.</text>
</comment>
<organism evidence="17 18">
    <name type="scientific">Priapulus caudatus</name>
    <name type="common">Priapulid worm</name>
    <dbReference type="NCBI Taxonomy" id="37621"/>
    <lineage>
        <taxon>Eukaryota</taxon>
        <taxon>Metazoa</taxon>
        <taxon>Ecdysozoa</taxon>
        <taxon>Scalidophora</taxon>
        <taxon>Priapulida</taxon>
        <taxon>Priapulimorpha</taxon>
        <taxon>Priapulimorphida</taxon>
        <taxon>Priapulidae</taxon>
        <taxon>Priapulus</taxon>
    </lineage>
</organism>
<dbReference type="PROSITE" id="PS50011">
    <property type="entry name" value="PROTEIN_KINASE_DOM"/>
    <property type="match status" value="1"/>
</dbReference>
<dbReference type="InterPro" id="IPR000719">
    <property type="entry name" value="Prot_kinase_dom"/>
</dbReference>
<dbReference type="SMART" id="SM00220">
    <property type="entry name" value="S_TKc"/>
    <property type="match status" value="1"/>
</dbReference>
<evidence type="ECO:0000256" key="13">
    <source>
        <dbReference type="PROSITE-ProRule" id="PRU10141"/>
    </source>
</evidence>
<dbReference type="PROSITE" id="PS00107">
    <property type="entry name" value="PROTEIN_KINASE_ATP"/>
    <property type="match status" value="1"/>
</dbReference>
<accession>A0ABM1F4B0</accession>
<evidence type="ECO:0000256" key="10">
    <source>
        <dbReference type="ARBA" id="ARBA00023200"/>
    </source>
</evidence>
<dbReference type="Proteomes" id="UP000695022">
    <property type="component" value="Unplaced"/>
</dbReference>
<dbReference type="InterPro" id="IPR051138">
    <property type="entry name" value="PIM_Ser/Thr_kinase"/>
</dbReference>
<keyword evidence="10" id="KW-1035">Host cytoplasm</keyword>
<proteinExistence type="inferred from homology"/>
<comment type="catalytic activity">
    <reaction evidence="12">
        <text>L-seryl-[protein] + ATP = O-phospho-L-seryl-[protein] + ADP + H(+)</text>
        <dbReference type="Rhea" id="RHEA:17989"/>
        <dbReference type="Rhea" id="RHEA-COMP:9863"/>
        <dbReference type="Rhea" id="RHEA-COMP:11604"/>
        <dbReference type="ChEBI" id="CHEBI:15378"/>
        <dbReference type="ChEBI" id="CHEBI:29999"/>
        <dbReference type="ChEBI" id="CHEBI:30616"/>
        <dbReference type="ChEBI" id="CHEBI:83421"/>
        <dbReference type="ChEBI" id="CHEBI:456216"/>
        <dbReference type="EC" id="2.7.11.1"/>
    </reaction>
</comment>
<protein>
    <recommendedName>
        <fullName evidence="3">Serine/threonine-protein kinase 1</fullName>
        <ecNumber evidence="2">2.7.11.1</ecNumber>
    </recommendedName>
</protein>
<evidence type="ECO:0000256" key="9">
    <source>
        <dbReference type="ARBA" id="ARBA00022840"/>
    </source>
</evidence>
<dbReference type="PANTHER" id="PTHR22984:SF25">
    <property type="entry name" value="PROTEIN KINASE DOMAIN-CONTAINING PROTEIN"/>
    <property type="match status" value="1"/>
</dbReference>
<keyword evidence="17" id="KW-1185">Reference proteome</keyword>
<evidence type="ECO:0000256" key="4">
    <source>
        <dbReference type="ARBA" id="ARBA00022527"/>
    </source>
</evidence>
<feature type="compositionally biased region" description="Low complexity" evidence="15">
    <location>
        <begin position="312"/>
        <end position="322"/>
    </location>
</feature>
<evidence type="ECO:0000256" key="8">
    <source>
        <dbReference type="ARBA" id="ARBA00022777"/>
    </source>
</evidence>
<dbReference type="Gene3D" id="1.10.510.10">
    <property type="entry name" value="Transferase(Phosphotransferase) domain 1"/>
    <property type="match status" value="1"/>
</dbReference>
<evidence type="ECO:0000256" key="2">
    <source>
        <dbReference type="ARBA" id="ARBA00012513"/>
    </source>
</evidence>
<dbReference type="InterPro" id="IPR017441">
    <property type="entry name" value="Protein_kinase_ATP_BS"/>
</dbReference>
<dbReference type="Gene3D" id="3.30.200.20">
    <property type="entry name" value="Phosphorylase Kinase, domain 1"/>
    <property type="match status" value="1"/>
</dbReference>
<dbReference type="Pfam" id="PF00069">
    <property type="entry name" value="Pkinase"/>
    <property type="match status" value="1"/>
</dbReference>
<dbReference type="RefSeq" id="XP_014679281.1">
    <property type="nucleotide sequence ID" value="XM_014823795.1"/>
</dbReference>
<evidence type="ECO:0000313" key="18">
    <source>
        <dbReference type="RefSeq" id="XP_014679281.1"/>
    </source>
</evidence>
<evidence type="ECO:0000313" key="17">
    <source>
        <dbReference type="Proteomes" id="UP000695022"/>
    </source>
</evidence>
<comment type="subcellular location">
    <subcellularLocation>
        <location evidence="1">Host cytoplasm</location>
    </subcellularLocation>
</comment>
<dbReference type="PANTHER" id="PTHR22984">
    <property type="entry name" value="SERINE/THREONINE-PROTEIN KINASE PIM"/>
    <property type="match status" value="1"/>
</dbReference>
<evidence type="ECO:0000256" key="12">
    <source>
        <dbReference type="ARBA" id="ARBA00048679"/>
    </source>
</evidence>
<evidence type="ECO:0000256" key="7">
    <source>
        <dbReference type="ARBA" id="ARBA00022741"/>
    </source>
</evidence>
<evidence type="ECO:0000256" key="3">
    <source>
        <dbReference type="ARBA" id="ARBA00016885"/>
    </source>
</evidence>
<dbReference type="SUPFAM" id="SSF56112">
    <property type="entry name" value="Protein kinase-like (PK-like)"/>
    <property type="match status" value="1"/>
</dbReference>
<evidence type="ECO:0000256" key="5">
    <source>
        <dbReference type="ARBA" id="ARBA00022553"/>
    </source>
</evidence>
<dbReference type="EC" id="2.7.11.1" evidence="2"/>
<dbReference type="InterPro" id="IPR008271">
    <property type="entry name" value="Ser/Thr_kinase_AS"/>
</dbReference>
<keyword evidence="6" id="KW-0808">Transferase</keyword>
<dbReference type="CDD" id="cd14005">
    <property type="entry name" value="STKc_PIM"/>
    <property type="match status" value="1"/>
</dbReference>
<keyword evidence="9 13" id="KW-0067">ATP-binding</keyword>
<dbReference type="InterPro" id="IPR011009">
    <property type="entry name" value="Kinase-like_dom_sf"/>
</dbReference>
<reference evidence="18" key="1">
    <citation type="submission" date="2025-08" db="UniProtKB">
        <authorList>
            <consortium name="RefSeq"/>
        </authorList>
    </citation>
    <scope>IDENTIFICATION</scope>
</reference>
<evidence type="ECO:0000256" key="15">
    <source>
        <dbReference type="SAM" id="MobiDB-lite"/>
    </source>
</evidence>
<keyword evidence="5" id="KW-0597">Phosphoprotein</keyword>
<evidence type="ECO:0000256" key="14">
    <source>
        <dbReference type="RuleBase" id="RU000304"/>
    </source>
</evidence>
<evidence type="ECO:0000256" key="6">
    <source>
        <dbReference type="ARBA" id="ARBA00022679"/>
    </source>
</evidence>
<dbReference type="PROSITE" id="PS00108">
    <property type="entry name" value="PROTEIN_KINASE_ST"/>
    <property type="match status" value="1"/>
</dbReference>
<keyword evidence="7 13" id="KW-0547">Nucleotide-binding</keyword>